<dbReference type="OrthoDB" id="6612291at2759"/>
<dbReference type="Proteomes" id="UP000073492">
    <property type="component" value="Unassembled WGS sequence"/>
</dbReference>
<protein>
    <submittedName>
        <fullName evidence="1">Uncharacterized protein</fullName>
    </submittedName>
</protein>
<organism evidence="1 2">
    <name type="scientific">Pseudocercospora musae</name>
    <dbReference type="NCBI Taxonomy" id="113226"/>
    <lineage>
        <taxon>Eukaryota</taxon>
        <taxon>Fungi</taxon>
        <taxon>Dikarya</taxon>
        <taxon>Ascomycota</taxon>
        <taxon>Pezizomycotina</taxon>
        <taxon>Dothideomycetes</taxon>
        <taxon>Dothideomycetidae</taxon>
        <taxon>Mycosphaerellales</taxon>
        <taxon>Mycosphaerellaceae</taxon>
        <taxon>Pseudocercospora</taxon>
    </lineage>
</organism>
<dbReference type="AlphaFoldDB" id="A0A139GU06"/>
<sequence length="64" mass="7333">MQASSIRRESKAYVHHAVNTKAMIFIATVNDRTFEKAHASSEWVASDFTAELMNHPFISSWSQY</sequence>
<name>A0A139GU06_9PEZI</name>
<proteinExistence type="predicted"/>
<keyword evidence="2" id="KW-1185">Reference proteome</keyword>
<evidence type="ECO:0000313" key="2">
    <source>
        <dbReference type="Proteomes" id="UP000073492"/>
    </source>
</evidence>
<comment type="caution">
    <text evidence="1">The sequence shown here is derived from an EMBL/GenBank/DDBJ whole genome shotgun (WGS) entry which is preliminary data.</text>
</comment>
<accession>A0A139GU06</accession>
<gene>
    <name evidence="1" type="ORF">AC579_3592</name>
</gene>
<evidence type="ECO:0000313" key="1">
    <source>
        <dbReference type="EMBL" id="KXS93673.1"/>
    </source>
</evidence>
<dbReference type="EMBL" id="LFZO01001109">
    <property type="protein sequence ID" value="KXS93673.1"/>
    <property type="molecule type" value="Genomic_DNA"/>
</dbReference>
<reference evidence="1 2" key="1">
    <citation type="submission" date="2015-07" db="EMBL/GenBank/DDBJ databases">
        <title>Comparative genomics of the Sigatoka disease complex on banana suggests a link between parallel evolutionary changes in Pseudocercospora fijiensis and Pseudocercospora eumusae and increased virulence on the banana host.</title>
        <authorList>
            <person name="Chang T.-C."/>
            <person name="Salvucci A."/>
            <person name="Crous P.W."/>
            <person name="Stergiopoulos I."/>
        </authorList>
    </citation>
    <scope>NUCLEOTIDE SEQUENCE [LARGE SCALE GENOMIC DNA]</scope>
    <source>
        <strain evidence="1 2">CBS 116634</strain>
    </source>
</reference>